<dbReference type="Pfam" id="PF08843">
    <property type="entry name" value="AbiEii"/>
    <property type="match status" value="1"/>
</dbReference>
<dbReference type="Proteomes" id="UP001333102">
    <property type="component" value="Chromosome"/>
</dbReference>
<gene>
    <name evidence="1" type="ORF">VLY81_14275</name>
</gene>
<name>A0ABZ1BNZ1_9FIRM</name>
<evidence type="ECO:0000313" key="2">
    <source>
        <dbReference type="Proteomes" id="UP001333102"/>
    </source>
</evidence>
<keyword evidence="1" id="KW-0808">Transferase</keyword>
<keyword evidence="2" id="KW-1185">Reference proteome</keyword>
<organism evidence="1 2">
    <name type="scientific">Geochorda subterranea</name>
    <dbReference type="NCBI Taxonomy" id="3109564"/>
    <lineage>
        <taxon>Bacteria</taxon>
        <taxon>Bacillati</taxon>
        <taxon>Bacillota</taxon>
        <taxon>Limnochordia</taxon>
        <taxon>Limnochordales</taxon>
        <taxon>Geochordaceae</taxon>
        <taxon>Geochorda</taxon>
    </lineage>
</organism>
<accession>A0ABZ1BNZ1</accession>
<dbReference type="GO" id="GO:0016740">
    <property type="term" value="F:transferase activity"/>
    <property type="evidence" value="ECO:0007669"/>
    <property type="project" value="UniProtKB-KW"/>
</dbReference>
<protein>
    <submittedName>
        <fullName evidence="1">Nucleotidyl transferase AbiEii/AbiGii toxin family protein</fullName>
    </submittedName>
</protein>
<reference evidence="2" key="1">
    <citation type="submission" date="2023-12" db="EMBL/GenBank/DDBJ databases">
        <title>Novel isolates from deep terrestrial aquifers shed light on the physiology and ecology of the class Limnochordia.</title>
        <authorList>
            <person name="Karnachuk O.V."/>
            <person name="Lukina A.P."/>
            <person name="Avakyan M.R."/>
            <person name="Kadnikov V."/>
            <person name="Begmatov S."/>
            <person name="Beletsky A.V."/>
            <person name="Mardanov A.V."/>
            <person name="Ravin N.V."/>
        </authorList>
    </citation>
    <scope>NUCLEOTIDE SEQUENCE [LARGE SCALE GENOMIC DNA]</scope>
    <source>
        <strain evidence="2">LN</strain>
    </source>
</reference>
<dbReference type="InterPro" id="IPR014942">
    <property type="entry name" value="AbiEii"/>
</dbReference>
<sequence>MEAVPAEMLRLCKVWAQGRLASAYYLAGGTALALQLGHRTSVDLDWFSRQPDERIPVRTIAHELEHLFGRGRIQPIQRQIDQATWLICNVRFTVLAYPFPLLDSLVPGKQVHRDLEGVWLASPREIAWMKADALGRRASFRDYVDLYFLLSRGVISLKEIVDGASRKFVLQGRSLFNGRLFLEQLVYLGDLEDVDVTLRLVGDPLSPDQIQAYLREEVAAYVRREVERGPAS</sequence>
<evidence type="ECO:0000313" key="1">
    <source>
        <dbReference type="EMBL" id="WRP14560.1"/>
    </source>
</evidence>
<dbReference type="RefSeq" id="WP_324668908.1">
    <property type="nucleotide sequence ID" value="NZ_CP141614.1"/>
</dbReference>
<dbReference type="EMBL" id="CP141614">
    <property type="protein sequence ID" value="WRP14560.1"/>
    <property type="molecule type" value="Genomic_DNA"/>
</dbReference>
<proteinExistence type="predicted"/>